<keyword evidence="2" id="KW-1185">Reference proteome</keyword>
<comment type="caution">
    <text evidence="1">The sequence shown here is derived from an EMBL/GenBank/DDBJ whole genome shotgun (WGS) entry which is preliminary data.</text>
</comment>
<accession>A0ABT9C6V4</accession>
<protein>
    <submittedName>
        <fullName evidence="1">Acetyl-CoA acetyltransferase</fullName>
    </submittedName>
</protein>
<gene>
    <name evidence="1" type="ORF">Q5741_00960</name>
</gene>
<evidence type="ECO:0000313" key="2">
    <source>
        <dbReference type="Proteomes" id="UP001240171"/>
    </source>
</evidence>
<dbReference type="RefSeq" id="WP_305022171.1">
    <property type="nucleotide sequence ID" value="NZ_JAUQTB010000001.1"/>
</dbReference>
<dbReference type="Proteomes" id="UP001240171">
    <property type="component" value="Unassembled WGS sequence"/>
</dbReference>
<reference evidence="1 2" key="1">
    <citation type="submission" date="2023-07" db="EMBL/GenBank/DDBJ databases">
        <title>Paenibacillus sp. JX-17 nov. isolated from soil.</title>
        <authorList>
            <person name="Wan Y."/>
            <person name="Liu B."/>
        </authorList>
    </citation>
    <scope>NUCLEOTIDE SEQUENCE [LARGE SCALE GENOMIC DNA]</scope>
    <source>
        <strain evidence="1 2">JX-17</strain>
    </source>
</reference>
<proteinExistence type="predicted"/>
<organism evidence="1 2">
    <name type="scientific">Paenibacillus lacisoli</name>
    <dbReference type="NCBI Taxonomy" id="3064525"/>
    <lineage>
        <taxon>Bacteria</taxon>
        <taxon>Bacillati</taxon>
        <taxon>Bacillota</taxon>
        <taxon>Bacilli</taxon>
        <taxon>Bacillales</taxon>
        <taxon>Paenibacillaceae</taxon>
        <taxon>Paenibacillus</taxon>
    </lineage>
</organism>
<dbReference type="EMBL" id="JAUQTB010000001">
    <property type="protein sequence ID" value="MDO7904979.1"/>
    <property type="molecule type" value="Genomic_DNA"/>
</dbReference>
<evidence type="ECO:0000313" key="1">
    <source>
        <dbReference type="EMBL" id="MDO7904979.1"/>
    </source>
</evidence>
<name>A0ABT9C6V4_9BACL</name>
<sequence length="99" mass="11573">MQLPRSQQIIYQAEPSHVHMIKGLKQKFEHSCNPYLNHKVRVETLDGVTYEGMLVQMDGCHVHLQVQGGYDRRGLYNPYYYNQILPLVLFDLLTITLLL</sequence>